<dbReference type="EMBL" id="FOYM01000014">
    <property type="protein sequence ID" value="SFR07057.1"/>
    <property type="molecule type" value="Genomic_DNA"/>
</dbReference>
<organism evidence="3 4">
    <name type="scientific">Desulfoscipio geothermicus DSM 3669</name>
    <dbReference type="NCBI Taxonomy" id="1121426"/>
    <lineage>
        <taxon>Bacteria</taxon>
        <taxon>Bacillati</taxon>
        <taxon>Bacillota</taxon>
        <taxon>Clostridia</taxon>
        <taxon>Eubacteriales</taxon>
        <taxon>Desulfallaceae</taxon>
        <taxon>Desulfoscipio</taxon>
    </lineage>
</organism>
<gene>
    <name evidence="3" type="ORF">SAMN05660706_11431</name>
</gene>
<evidence type="ECO:0000313" key="3">
    <source>
        <dbReference type="EMBL" id="SFR07057.1"/>
    </source>
</evidence>
<dbReference type="AlphaFoldDB" id="A0A1I6DNV6"/>
<feature type="compositionally biased region" description="Basic and acidic residues" evidence="1">
    <location>
        <begin position="148"/>
        <end position="157"/>
    </location>
</feature>
<evidence type="ECO:0000256" key="1">
    <source>
        <dbReference type="SAM" id="MobiDB-lite"/>
    </source>
</evidence>
<dbReference type="OrthoDB" id="9944716at2"/>
<accession>A0A1I6DNV6</accession>
<evidence type="ECO:0000313" key="4">
    <source>
        <dbReference type="Proteomes" id="UP000199584"/>
    </source>
</evidence>
<proteinExistence type="predicted"/>
<feature type="compositionally biased region" description="Basic and acidic residues" evidence="1">
    <location>
        <begin position="168"/>
        <end position="180"/>
    </location>
</feature>
<sequence>MQGNLGLAMIVMAAIFFGAAIYRKKFLNLIFDTIKKGNASLDGKLDTQKIINTSKTMARRLGVTDALTDWWFSRRGQTSRNNQNPPPPGNNTGNKPLIPEVLGPEQQRRSPAWEGQPPENWPYKEIPDATTHINKSKATLDTTGTVLEDNHPEEQRNKQLPPTSSEQRPTRNKESKKDKPVTGTSLDTARAIPPGVKNMKEK</sequence>
<protein>
    <submittedName>
        <fullName evidence="3">Uncharacterized protein</fullName>
    </submittedName>
</protein>
<reference evidence="4" key="1">
    <citation type="submission" date="2016-10" db="EMBL/GenBank/DDBJ databases">
        <authorList>
            <person name="Varghese N."/>
            <person name="Submissions S."/>
        </authorList>
    </citation>
    <scope>NUCLEOTIDE SEQUENCE [LARGE SCALE GENOMIC DNA]</scope>
    <source>
        <strain evidence="4">DSM 3669</strain>
    </source>
</reference>
<feature type="region of interest" description="Disordered" evidence="1">
    <location>
        <begin position="147"/>
        <end position="202"/>
    </location>
</feature>
<keyword evidence="4" id="KW-1185">Reference proteome</keyword>
<dbReference type="Proteomes" id="UP000199584">
    <property type="component" value="Unassembled WGS sequence"/>
</dbReference>
<dbReference type="RefSeq" id="WP_092483462.1">
    <property type="nucleotide sequence ID" value="NZ_FOYM01000014.1"/>
</dbReference>
<feature type="transmembrane region" description="Helical" evidence="2">
    <location>
        <begin position="6"/>
        <end position="22"/>
    </location>
</feature>
<dbReference type="STRING" id="39060.SAMN05660706_11431"/>
<keyword evidence="2" id="KW-0812">Transmembrane</keyword>
<feature type="region of interest" description="Disordered" evidence="1">
    <location>
        <begin position="74"/>
        <end position="126"/>
    </location>
</feature>
<keyword evidence="2" id="KW-0472">Membrane</keyword>
<feature type="compositionally biased region" description="Polar residues" evidence="1">
    <location>
        <begin position="158"/>
        <end position="167"/>
    </location>
</feature>
<name>A0A1I6DNV6_9FIRM</name>
<keyword evidence="2" id="KW-1133">Transmembrane helix</keyword>
<evidence type="ECO:0000256" key="2">
    <source>
        <dbReference type="SAM" id="Phobius"/>
    </source>
</evidence>